<dbReference type="EMBL" id="UIDG01000347">
    <property type="protein sequence ID" value="SUS07312.1"/>
    <property type="molecule type" value="Genomic_DNA"/>
</dbReference>
<sequence length="61" mass="6518">MPPAPRVRRGGRRGASGYSRAPTTVHAFFATGFIEPPPLLFPPQPVRGDDPGAANVSYSRL</sequence>
<feature type="region of interest" description="Disordered" evidence="1">
    <location>
        <begin position="39"/>
        <end position="61"/>
    </location>
</feature>
<protein>
    <submittedName>
        <fullName evidence="2">Uncharacterized protein</fullName>
    </submittedName>
</protein>
<proteinExistence type="predicted"/>
<feature type="region of interest" description="Disordered" evidence="1">
    <location>
        <begin position="1"/>
        <end position="21"/>
    </location>
</feature>
<dbReference type="AlphaFoldDB" id="A0A380TFR1"/>
<name>A0A380TFR1_9ZZZZ</name>
<evidence type="ECO:0000313" key="2">
    <source>
        <dbReference type="EMBL" id="SUS07312.1"/>
    </source>
</evidence>
<accession>A0A380TFR1</accession>
<reference evidence="2" key="1">
    <citation type="submission" date="2018-07" db="EMBL/GenBank/DDBJ databases">
        <authorList>
            <person name="Quirk P.G."/>
            <person name="Krulwich T.A."/>
        </authorList>
    </citation>
    <scope>NUCLEOTIDE SEQUENCE</scope>
</reference>
<evidence type="ECO:0000256" key="1">
    <source>
        <dbReference type="SAM" id="MobiDB-lite"/>
    </source>
</evidence>
<feature type="compositionally biased region" description="Basic residues" evidence="1">
    <location>
        <begin position="1"/>
        <end position="12"/>
    </location>
</feature>
<gene>
    <name evidence="2" type="ORF">DF3PB_4100001</name>
</gene>
<organism evidence="2">
    <name type="scientific">metagenome</name>
    <dbReference type="NCBI Taxonomy" id="256318"/>
    <lineage>
        <taxon>unclassified sequences</taxon>
        <taxon>metagenomes</taxon>
    </lineage>
</organism>